<accession>A0A4U5N3M9</accession>
<feature type="region of interest" description="Disordered" evidence="7">
    <location>
        <begin position="879"/>
        <end position="961"/>
    </location>
</feature>
<feature type="compositionally biased region" description="Low complexity" evidence="7">
    <location>
        <begin position="206"/>
        <end position="222"/>
    </location>
</feature>
<evidence type="ECO:0000313" key="9">
    <source>
        <dbReference type="Proteomes" id="UP000298663"/>
    </source>
</evidence>
<protein>
    <submittedName>
        <fullName evidence="8">Uncharacterized protein</fullName>
    </submittedName>
</protein>
<evidence type="ECO:0000256" key="4">
    <source>
        <dbReference type="ARBA" id="ARBA00023242"/>
    </source>
</evidence>
<feature type="compositionally biased region" description="Polar residues" evidence="7">
    <location>
        <begin position="448"/>
        <end position="468"/>
    </location>
</feature>
<proteinExistence type="inferred from homology"/>
<dbReference type="OrthoDB" id="445326at2759"/>
<evidence type="ECO:0000256" key="7">
    <source>
        <dbReference type="SAM" id="MobiDB-lite"/>
    </source>
</evidence>
<evidence type="ECO:0000256" key="5">
    <source>
        <dbReference type="ARBA" id="ARBA00023274"/>
    </source>
</evidence>
<evidence type="ECO:0000256" key="6">
    <source>
        <dbReference type="ARBA" id="ARBA00029455"/>
    </source>
</evidence>
<feature type="compositionally biased region" description="Basic and acidic residues" evidence="7">
    <location>
        <begin position="131"/>
        <end position="144"/>
    </location>
</feature>
<keyword evidence="4" id="KW-0539">Nucleus</keyword>
<feature type="region of interest" description="Disordered" evidence="7">
    <location>
        <begin position="182"/>
        <end position="599"/>
    </location>
</feature>
<dbReference type="GO" id="GO:0006364">
    <property type="term" value="P:rRNA processing"/>
    <property type="evidence" value="ECO:0007669"/>
    <property type="project" value="UniProtKB-KW"/>
</dbReference>
<feature type="compositionally biased region" description="Acidic residues" evidence="7">
    <location>
        <begin position="738"/>
        <end position="750"/>
    </location>
</feature>
<feature type="compositionally biased region" description="Basic and acidic residues" evidence="7">
    <location>
        <begin position="885"/>
        <end position="904"/>
    </location>
</feature>
<feature type="compositionally biased region" description="Basic and acidic residues" evidence="7">
    <location>
        <begin position="794"/>
        <end position="806"/>
    </location>
</feature>
<gene>
    <name evidence="8" type="ORF">L596_017972</name>
</gene>
<dbReference type="GO" id="GO:0032040">
    <property type="term" value="C:small-subunit processome"/>
    <property type="evidence" value="ECO:0007669"/>
    <property type="project" value="TreeGrafter"/>
</dbReference>
<reference evidence="8 9" key="1">
    <citation type="journal article" date="2015" name="Genome Biol.">
        <title>Comparative genomics of Steinernema reveals deeply conserved gene regulatory networks.</title>
        <authorList>
            <person name="Dillman A.R."/>
            <person name="Macchietto M."/>
            <person name="Porter C.F."/>
            <person name="Rogers A."/>
            <person name="Williams B."/>
            <person name="Antoshechkin I."/>
            <person name="Lee M.M."/>
            <person name="Goodwin Z."/>
            <person name="Lu X."/>
            <person name="Lewis E.E."/>
            <person name="Goodrich-Blair H."/>
            <person name="Stock S.P."/>
            <person name="Adams B.J."/>
            <person name="Sternberg P.W."/>
            <person name="Mortazavi A."/>
        </authorList>
    </citation>
    <scope>NUCLEOTIDE SEQUENCE [LARGE SCALE GENOMIC DNA]</scope>
    <source>
        <strain evidence="8 9">ALL</strain>
    </source>
</reference>
<dbReference type="AlphaFoldDB" id="A0A4U5N3M9"/>
<keyword evidence="5" id="KW-0687">Ribonucleoprotein</keyword>
<dbReference type="EMBL" id="AZBU02000005">
    <property type="protein sequence ID" value="TKR76900.1"/>
    <property type="molecule type" value="Genomic_DNA"/>
</dbReference>
<feature type="compositionally biased region" description="Low complexity" evidence="7">
    <location>
        <begin position="47"/>
        <end position="73"/>
    </location>
</feature>
<dbReference type="PANTHER" id="PTHR17039">
    <property type="entry name" value="U3 SMALL NUCLEOLAR RIBONUCLEOPROTEIN PROTEIN MPP10"/>
    <property type="match status" value="1"/>
</dbReference>
<feature type="compositionally biased region" description="Basic and acidic residues" evidence="7">
    <location>
        <begin position="491"/>
        <end position="504"/>
    </location>
</feature>
<feature type="region of interest" description="Disordered" evidence="7">
    <location>
        <begin position="1"/>
        <end position="156"/>
    </location>
</feature>
<feature type="compositionally biased region" description="Polar residues" evidence="7">
    <location>
        <begin position="331"/>
        <end position="342"/>
    </location>
</feature>
<name>A0A4U5N3M9_STECR</name>
<evidence type="ECO:0000256" key="3">
    <source>
        <dbReference type="ARBA" id="ARBA00022552"/>
    </source>
</evidence>
<feature type="region of interest" description="Disordered" evidence="7">
    <location>
        <begin position="1210"/>
        <end position="1229"/>
    </location>
</feature>
<feature type="compositionally biased region" description="Acidic residues" evidence="7">
    <location>
        <begin position="807"/>
        <end position="820"/>
    </location>
</feature>
<feature type="compositionally biased region" description="Polar residues" evidence="7">
    <location>
        <begin position="147"/>
        <end position="156"/>
    </location>
</feature>
<comment type="similarity">
    <text evidence="6">Belongs to the MPP10 family.</text>
</comment>
<feature type="compositionally biased region" description="Basic and acidic residues" evidence="7">
    <location>
        <begin position="1163"/>
        <end position="1179"/>
    </location>
</feature>
<reference evidence="8 9" key="2">
    <citation type="journal article" date="2019" name="G3 (Bethesda)">
        <title>Hybrid Assembly of the Genome of the Entomopathogenic Nematode Steinernema carpocapsae Identifies the X-Chromosome.</title>
        <authorList>
            <person name="Serra L."/>
            <person name="Macchietto M."/>
            <person name="Macias-Munoz A."/>
            <person name="McGill C.J."/>
            <person name="Rodriguez I.M."/>
            <person name="Rodriguez B."/>
            <person name="Murad R."/>
            <person name="Mortazavi A."/>
        </authorList>
    </citation>
    <scope>NUCLEOTIDE SEQUENCE [LARGE SCALE GENOMIC DNA]</scope>
    <source>
        <strain evidence="8 9">ALL</strain>
    </source>
</reference>
<evidence type="ECO:0000256" key="1">
    <source>
        <dbReference type="ARBA" id="ARBA00004604"/>
    </source>
</evidence>
<feature type="compositionally biased region" description="Polar residues" evidence="7">
    <location>
        <begin position="569"/>
        <end position="578"/>
    </location>
</feature>
<keyword evidence="3" id="KW-0698">rRNA processing</keyword>
<keyword evidence="2" id="KW-0690">Ribosome biogenesis</keyword>
<dbReference type="STRING" id="34508.A0A4U5N3M9"/>
<feature type="compositionally biased region" description="Acidic residues" evidence="7">
    <location>
        <begin position="915"/>
        <end position="945"/>
    </location>
</feature>
<feature type="compositionally biased region" description="Basic residues" evidence="7">
    <location>
        <begin position="1180"/>
        <end position="1190"/>
    </location>
</feature>
<feature type="compositionally biased region" description="Polar residues" evidence="7">
    <location>
        <begin position="1"/>
        <end position="17"/>
    </location>
</feature>
<feature type="compositionally biased region" description="Basic and acidic residues" evidence="7">
    <location>
        <begin position="317"/>
        <end position="330"/>
    </location>
</feature>
<feature type="compositionally biased region" description="Basic and acidic residues" evidence="7">
    <location>
        <begin position="432"/>
        <end position="445"/>
    </location>
</feature>
<feature type="compositionally biased region" description="Low complexity" evidence="7">
    <location>
        <begin position="20"/>
        <end position="36"/>
    </location>
</feature>
<dbReference type="GO" id="GO:0034457">
    <property type="term" value="C:Mpp10 complex"/>
    <property type="evidence" value="ECO:0007669"/>
    <property type="project" value="InterPro"/>
</dbReference>
<feature type="compositionally biased region" description="Acidic residues" evidence="7">
    <location>
        <begin position="759"/>
        <end position="788"/>
    </location>
</feature>
<comment type="subcellular location">
    <subcellularLocation>
        <location evidence="1">Nucleus</location>
        <location evidence="1">Nucleolus</location>
    </subcellularLocation>
</comment>
<dbReference type="InterPro" id="IPR012173">
    <property type="entry name" value="Mpp10"/>
</dbReference>
<evidence type="ECO:0000313" key="8">
    <source>
        <dbReference type="EMBL" id="TKR76900.1"/>
    </source>
</evidence>
<evidence type="ECO:0000256" key="2">
    <source>
        <dbReference type="ARBA" id="ARBA00022517"/>
    </source>
</evidence>
<dbReference type="Proteomes" id="UP000298663">
    <property type="component" value="Unassembled WGS sequence"/>
</dbReference>
<dbReference type="PANTHER" id="PTHR17039:SF0">
    <property type="entry name" value="U3 SMALL NUCLEOLAR RIBONUCLEOPROTEIN PROTEIN MPP10"/>
    <property type="match status" value="1"/>
</dbReference>
<feature type="compositionally biased region" description="Polar residues" evidence="7">
    <location>
        <begin position="507"/>
        <end position="527"/>
    </location>
</feature>
<dbReference type="Pfam" id="PF04006">
    <property type="entry name" value="Mpp10"/>
    <property type="match status" value="1"/>
</dbReference>
<sequence length="1266" mass="140808">MDQTPTRRVTRASSRQASMEPEAVSAAAEQEAAAEATPQHSTRRTTRSSSQKTGVPTVTPVPVRRSTRRSQSQDSDAVAPPEPAPKRGRKTPTRSVMATPVQPTIAEEEESSPAKPAKVLEITLSSDEESKEAAPAKEDLRIKASETPVQSAESTFSSYKDLTQEFRFDPNQAMPKISKLKKIIEGMDQTPARRVTRASSRQASMEPEAVSAAAEQEAAAEATPQHSTRRTTRSSSQKTDVPTATPVPVRRSTRRSQSQDPNAVSPPEPTPKRGRKMPTRSVIATPVQPTIAEEEESSPAKPAKVLEITLSSDDESKEAAPAKEDLRTKASETPVQSAESTMSSYEGSSIVEEEESSPVKPAKVLEVTLSSDDESKEAAPAKEDLRTKALETPVQSAESTLSPNKDSTIVEEEESSPAKPTEVLKITPSPIKESKEAAPAKKDLRITVSETPVPSAESTLSPYKNSTIVEEEESSPAKPTKVLKITPSPVKESKEAAPAKKDLRITVSETPVPSAESTLSPYKNSTIVEEEESSPAKPTKVLKITPSPVKESKEATPANKDLQIKASETPVQSAESTMSSYEGSSIVEEEESSLAKPTKVLKITPSPVKESKEAAPSNKDLQIKASETPVQSAEITFSSYKDPTEDFRFDPKQAMPKIPKLNKIIEGRKDFSDSLVLHMQHAYFFANTVIPNAQLPDHLMISNQELIWQQIAQTSKQAMKLFKKNREAICKLCDDLDSEGENDENEEPIADDFGMDHDEKEEDELDGEEDEIQFPGDEDVDDEEEDDSTLFNLKPEDMKNLDKELAEMEDEEDDESDAEDDLKAIIDSKRKYAKTEIDDRLFSLRQMDAILDEVEKNNLTEGFLDDIDDDELEGKVHSYSYADLFDDKPEKSDRKRKAESNEKKKDKKKVRFADVEDDDEELEDEEMYDEQEVEAEAEDEEEEEGGPVLLGASADPEKPMSAFEKSRLKMQEKIGKLQEQNLKPRSWELSGEVTGSTRDANSLLSQHLHYDQISKAAPEITIDHTEKLEAMIKQRIKDKAYDDPVRKVKQDEKAERYRPDMEAFLEKKSLTQVYEEAYNKEQNDGDKEEKVDPKKKEIEDDMKELFNLFDALTHYEYTPPSIKPELKIVSNMRSMQKEEVGPMASAETADALVAPEEVTKRVAFEPKAEDEKTKTDKLRERRRKKLKQKKLAASGKTIVKKKISKKAKKVASVAEASTDEKSSKKTKSSTFFSELNAVTASEKIAKTKKKKRVASTKVNASAKFKL</sequence>
<dbReference type="GO" id="GO:0005732">
    <property type="term" value="C:sno(s)RNA-containing ribonucleoprotein complex"/>
    <property type="evidence" value="ECO:0007669"/>
    <property type="project" value="InterPro"/>
</dbReference>
<comment type="caution">
    <text evidence="8">The sequence shown here is derived from an EMBL/GenBank/DDBJ whole genome shotgun (WGS) entry which is preliminary data.</text>
</comment>
<organism evidence="8 9">
    <name type="scientific">Steinernema carpocapsae</name>
    <name type="common">Entomopathogenic nematode</name>
    <dbReference type="NCBI Taxonomy" id="34508"/>
    <lineage>
        <taxon>Eukaryota</taxon>
        <taxon>Metazoa</taxon>
        <taxon>Ecdysozoa</taxon>
        <taxon>Nematoda</taxon>
        <taxon>Chromadorea</taxon>
        <taxon>Rhabditida</taxon>
        <taxon>Tylenchina</taxon>
        <taxon>Panagrolaimomorpha</taxon>
        <taxon>Strongyloidoidea</taxon>
        <taxon>Steinernematidae</taxon>
        <taxon>Steinernema</taxon>
    </lineage>
</organism>
<keyword evidence="9" id="KW-1185">Reference proteome</keyword>
<feature type="compositionally biased region" description="Polar residues" evidence="7">
    <location>
        <begin position="393"/>
        <end position="407"/>
    </location>
</feature>
<feature type="compositionally biased region" description="Basic and acidic residues" evidence="7">
    <location>
        <begin position="376"/>
        <end position="389"/>
    </location>
</feature>
<feature type="region of interest" description="Disordered" evidence="7">
    <location>
        <begin position="738"/>
        <end position="821"/>
    </location>
</feature>
<feature type="region of interest" description="Disordered" evidence="7">
    <location>
        <begin position="1163"/>
        <end position="1194"/>
    </location>
</feature>